<evidence type="ECO:0000313" key="2">
    <source>
        <dbReference type="Proteomes" id="UP000263900"/>
    </source>
</evidence>
<reference evidence="1 2" key="1">
    <citation type="submission" date="2018-09" db="EMBL/GenBank/DDBJ databases">
        <title>Genome sequencing of strain 6GH32-13.</title>
        <authorList>
            <person name="Weon H.-Y."/>
            <person name="Heo J."/>
            <person name="Kwon S.-W."/>
        </authorList>
    </citation>
    <scope>NUCLEOTIDE SEQUENCE [LARGE SCALE GENOMIC DNA]</scope>
    <source>
        <strain evidence="1 2">5GH32-13</strain>
    </source>
</reference>
<gene>
    <name evidence="1" type="ORF">D3H65_15070</name>
</gene>
<name>A0A3B7MPI8_9BACT</name>
<sequence length="108" mass="11951">MSMRKFITVICLLAFVALQYGKVVSYWHCRLTAPVNCDCQKTLTGHSDKDHPGTPVMVAKEKAEEVFLAHEVTIHPLTVISSNNCNQSLYQALIPADHTVSVFHPPGC</sequence>
<dbReference type="EMBL" id="CP032157">
    <property type="protein sequence ID" value="AXY75223.1"/>
    <property type="molecule type" value="Genomic_DNA"/>
</dbReference>
<dbReference type="OrthoDB" id="673894at2"/>
<proteinExistence type="predicted"/>
<evidence type="ECO:0000313" key="1">
    <source>
        <dbReference type="EMBL" id="AXY75223.1"/>
    </source>
</evidence>
<dbReference type="Proteomes" id="UP000263900">
    <property type="component" value="Chromosome"/>
</dbReference>
<dbReference type="KEGG" id="pseg:D3H65_15070"/>
<dbReference type="AlphaFoldDB" id="A0A3B7MPI8"/>
<keyword evidence="2" id="KW-1185">Reference proteome</keyword>
<protein>
    <submittedName>
        <fullName evidence="1">Uncharacterized protein</fullName>
    </submittedName>
</protein>
<accession>A0A3B7MPI8</accession>
<organism evidence="1 2">
    <name type="scientific">Paraflavitalea soli</name>
    <dbReference type="NCBI Taxonomy" id="2315862"/>
    <lineage>
        <taxon>Bacteria</taxon>
        <taxon>Pseudomonadati</taxon>
        <taxon>Bacteroidota</taxon>
        <taxon>Chitinophagia</taxon>
        <taxon>Chitinophagales</taxon>
        <taxon>Chitinophagaceae</taxon>
        <taxon>Paraflavitalea</taxon>
    </lineage>
</organism>